<dbReference type="InterPro" id="IPR000182">
    <property type="entry name" value="GNAT_dom"/>
</dbReference>
<dbReference type="AlphaFoldDB" id="A0A7H9BJX3"/>
<dbReference type="Pfam" id="PF13508">
    <property type="entry name" value="Acetyltransf_7"/>
    <property type="match status" value="1"/>
</dbReference>
<gene>
    <name evidence="3" type="ORF">HQ393_12520</name>
</gene>
<dbReference type="InterPro" id="IPR050769">
    <property type="entry name" value="NAT_camello-type"/>
</dbReference>
<organism evidence="3 4">
    <name type="scientific">Chitinibacter bivalviorum</name>
    <dbReference type="NCBI Taxonomy" id="2739434"/>
    <lineage>
        <taxon>Bacteria</taxon>
        <taxon>Pseudomonadati</taxon>
        <taxon>Pseudomonadota</taxon>
        <taxon>Betaproteobacteria</taxon>
        <taxon>Neisseriales</taxon>
        <taxon>Chitinibacteraceae</taxon>
        <taxon>Chitinibacter</taxon>
    </lineage>
</organism>
<evidence type="ECO:0000256" key="1">
    <source>
        <dbReference type="ARBA" id="ARBA00022679"/>
    </source>
</evidence>
<dbReference type="RefSeq" id="WP_179355497.1">
    <property type="nucleotide sequence ID" value="NZ_CP058627.1"/>
</dbReference>
<accession>A0A7H9BJX3</accession>
<evidence type="ECO:0000313" key="3">
    <source>
        <dbReference type="EMBL" id="QLG88995.1"/>
    </source>
</evidence>
<dbReference type="PROSITE" id="PS51186">
    <property type="entry name" value="GNAT"/>
    <property type="match status" value="1"/>
</dbReference>
<dbReference type="Gene3D" id="3.40.630.30">
    <property type="match status" value="1"/>
</dbReference>
<name>A0A7H9BJX3_9NEIS</name>
<keyword evidence="1 3" id="KW-0808">Transferase</keyword>
<protein>
    <submittedName>
        <fullName evidence="3">GNAT family N-acetyltransferase</fullName>
    </submittedName>
</protein>
<dbReference type="KEGG" id="chiz:HQ393_12520"/>
<dbReference type="GO" id="GO:0008080">
    <property type="term" value="F:N-acetyltransferase activity"/>
    <property type="evidence" value="ECO:0007669"/>
    <property type="project" value="InterPro"/>
</dbReference>
<reference evidence="3 4" key="1">
    <citation type="submission" date="2020-07" db="EMBL/GenBank/DDBJ databases">
        <title>Complete genome sequence of Chitinibacter sp. 2T18.</title>
        <authorList>
            <person name="Bae J.-W."/>
            <person name="Choi J.-W."/>
        </authorList>
    </citation>
    <scope>NUCLEOTIDE SEQUENCE [LARGE SCALE GENOMIC DNA]</scope>
    <source>
        <strain evidence="3 4">2T18</strain>
    </source>
</reference>
<dbReference type="PANTHER" id="PTHR13947">
    <property type="entry name" value="GNAT FAMILY N-ACETYLTRANSFERASE"/>
    <property type="match status" value="1"/>
</dbReference>
<dbReference type="SUPFAM" id="SSF55729">
    <property type="entry name" value="Acyl-CoA N-acyltransferases (Nat)"/>
    <property type="match status" value="1"/>
</dbReference>
<sequence length="140" mass="15139">MKIQSQTDLAEIAELLAQCALSSVDLADGSAYWGIRYKDALIAVIGIELHSTTGLLRSLAVHPDFQQRGIARCLLSALEDHAVSQKLGALYLFTTTAAGFFARYGYQQTERASAPSEIQATRQFAGLCPASAKLMVKQFA</sequence>
<feature type="domain" description="N-acetyltransferase" evidence="2">
    <location>
        <begin position="1"/>
        <end position="140"/>
    </location>
</feature>
<proteinExistence type="predicted"/>
<keyword evidence="4" id="KW-1185">Reference proteome</keyword>
<dbReference type="PANTHER" id="PTHR13947:SF37">
    <property type="entry name" value="LD18367P"/>
    <property type="match status" value="1"/>
</dbReference>
<evidence type="ECO:0000259" key="2">
    <source>
        <dbReference type="PROSITE" id="PS51186"/>
    </source>
</evidence>
<dbReference type="CDD" id="cd04301">
    <property type="entry name" value="NAT_SF"/>
    <property type="match status" value="1"/>
</dbReference>
<dbReference type="InterPro" id="IPR016181">
    <property type="entry name" value="Acyl_CoA_acyltransferase"/>
</dbReference>
<dbReference type="EMBL" id="CP058627">
    <property type="protein sequence ID" value="QLG88995.1"/>
    <property type="molecule type" value="Genomic_DNA"/>
</dbReference>
<dbReference type="Proteomes" id="UP000509597">
    <property type="component" value="Chromosome"/>
</dbReference>
<evidence type="ECO:0000313" key="4">
    <source>
        <dbReference type="Proteomes" id="UP000509597"/>
    </source>
</evidence>
<dbReference type="NCBIfam" id="NF040501">
    <property type="entry name" value="resist_ArsN2"/>
    <property type="match status" value="1"/>
</dbReference>